<comment type="caution">
    <text evidence="2">The sequence shown here is derived from an EMBL/GenBank/DDBJ whole genome shotgun (WGS) entry which is preliminary data.</text>
</comment>
<dbReference type="InterPro" id="IPR013783">
    <property type="entry name" value="Ig-like_fold"/>
</dbReference>
<dbReference type="CDD" id="cd00102">
    <property type="entry name" value="IPT"/>
    <property type="match status" value="1"/>
</dbReference>
<dbReference type="EMBL" id="AUZZ01011564">
    <property type="protein sequence ID" value="EQD25865.1"/>
    <property type="molecule type" value="Genomic_DNA"/>
</dbReference>
<organism evidence="2">
    <name type="scientific">mine drainage metagenome</name>
    <dbReference type="NCBI Taxonomy" id="410659"/>
    <lineage>
        <taxon>unclassified sequences</taxon>
        <taxon>metagenomes</taxon>
        <taxon>ecological metagenomes</taxon>
    </lineage>
</organism>
<feature type="domain" description="IPT/TIG" evidence="1">
    <location>
        <begin position="47"/>
        <end position="107"/>
    </location>
</feature>
<reference evidence="2" key="2">
    <citation type="journal article" date="2014" name="ISME J.">
        <title>Microbial stratification in low pH oxic and suboxic macroscopic growths along an acid mine drainage.</title>
        <authorList>
            <person name="Mendez-Garcia C."/>
            <person name="Mesa V."/>
            <person name="Sprenger R.R."/>
            <person name="Richter M."/>
            <person name="Diez M.S."/>
            <person name="Solano J."/>
            <person name="Bargiela R."/>
            <person name="Golyshina O.V."/>
            <person name="Manteca A."/>
            <person name="Ramos J.L."/>
            <person name="Gallego J.R."/>
            <person name="Llorente I."/>
            <person name="Martins Dos Santos V.A."/>
            <person name="Jensen O.N."/>
            <person name="Pelaez A.I."/>
            <person name="Sanchez J."/>
            <person name="Ferrer M."/>
        </authorList>
    </citation>
    <scope>NUCLEOTIDE SEQUENCE</scope>
</reference>
<dbReference type="SUPFAM" id="SSF81296">
    <property type="entry name" value="E set domains"/>
    <property type="match status" value="1"/>
</dbReference>
<sequence>VGAPSGSGTVNVTVRQFGKVSATVCSDEFTYGTALPVGAPYIAWLSTSRGIGGSWITLTGVNFSATSDQVLFGGVPTPDLNATTSNSTVLTVEAPPGVGNVSVQVETPMDSSPLVCGDRFDIVSPGPPPIQVQTATVNLSASTSATPVFTPGQSSNPFGGNGSVLATIGSTLSLYQVDNSTLLSSENIVALGSSLGSSIFAQIGDSEVTIPGGAPLEVSAAPDGNGLFVLATSDQDGRTILESLVWDGTGWGQPYFLTPTEGSAADPQVAAAPFGEFYATWVDEGAGPPAIDLAVFASSGAVIRTPVELPETGGGSGNGIASQSLAVDPMGHPIVAWSLASGPAAGSVATWADYESPASVTSFLKYTWGQMTPADFEDFGGPGIASFESKVASAIGKVSTDVNKAKWCGAEQNASNAVYTNITWLDSSPLTWGPPPSNCHVYVGTHHNTILTDTAGLLDADFYLSVETEWLMESLGVGIMPIPSWNVFPLSTSGNSKWYTPDADSSAMDYWGDSVAVHPETTGTNTLVLHPLARFQIQDTQTVGWGSGNCYTSTVADWPVNYVVAAEVSDSSGSRGGVFSGADFIPTPAFTDVYPDENGTYFANLTIQFATYNLTVDFCTNPYTTTYTE</sequence>
<feature type="non-terminal residue" evidence="2">
    <location>
        <position position="1"/>
    </location>
</feature>
<feature type="non-terminal residue" evidence="2">
    <location>
        <position position="629"/>
    </location>
</feature>
<name>T0Z7U8_9ZZZZ</name>
<protein>
    <recommendedName>
        <fullName evidence="1">IPT/TIG domain-containing protein</fullName>
    </recommendedName>
</protein>
<accession>T0Z7U8</accession>
<evidence type="ECO:0000313" key="2">
    <source>
        <dbReference type="EMBL" id="EQD25865.1"/>
    </source>
</evidence>
<dbReference type="AlphaFoldDB" id="T0Z7U8"/>
<evidence type="ECO:0000259" key="1">
    <source>
        <dbReference type="Pfam" id="PF01833"/>
    </source>
</evidence>
<dbReference type="Gene3D" id="2.60.40.10">
    <property type="entry name" value="Immunoglobulins"/>
    <property type="match status" value="1"/>
</dbReference>
<dbReference type="InterPro" id="IPR002909">
    <property type="entry name" value="IPT_dom"/>
</dbReference>
<reference evidence="2" key="1">
    <citation type="submission" date="2013-08" db="EMBL/GenBank/DDBJ databases">
        <authorList>
            <person name="Mendez C."/>
            <person name="Richter M."/>
            <person name="Ferrer M."/>
            <person name="Sanchez J."/>
        </authorList>
    </citation>
    <scope>NUCLEOTIDE SEQUENCE</scope>
</reference>
<dbReference type="Pfam" id="PF01833">
    <property type="entry name" value="TIG"/>
    <property type="match status" value="1"/>
</dbReference>
<proteinExistence type="predicted"/>
<gene>
    <name evidence="2" type="ORF">B2A_15909</name>
</gene>
<dbReference type="InterPro" id="IPR014756">
    <property type="entry name" value="Ig_E-set"/>
</dbReference>